<organism evidence="1">
    <name type="scientific">Manihot esculenta</name>
    <name type="common">Cassava</name>
    <name type="synonym">Jatropha manihot</name>
    <dbReference type="NCBI Taxonomy" id="3983"/>
    <lineage>
        <taxon>Eukaryota</taxon>
        <taxon>Viridiplantae</taxon>
        <taxon>Streptophyta</taxon>
        <taxon>Embryophyta</taxon>
        <taxon>Tracheophyta</taxon>
        <taxon>Spermatophyta</taxon>
        <taxon>Magnoliopsida</taxon>
        <taxon>eudicotyledons</taxon>
        <taxon>Gunneridae</taxon>
        <taxon>Pentapetalae</taxon>
        <taxon>rosids</taxon>
        <taxon>fabids</taxon>
        <taxon>Malpighiales</taxon>
        <taxon>Euphorbiaceae</taxon>
        <taxon>Crotonoideae</taxon>
        <taxon>Manihoteae</taxon>
        <taxon>Manihot</taxon>
    </lineage>
</organism>
<gene>
    <name evidence="1" type="ORF">MANES_03G093600</name>
</gene>
<name>A0A2C9W5X7_MANES</name>
<proteinExistence type="predicted"/>
<evidence type="ECO:0000313" key="1">
    <source>
        <dbReference type="EMBL" id="OAY54675.1"/>
    </source>
</evidence>
<sequence length="34" mass="3963">MRFTFITPHKCIAKCTINNSNGGPTLKYIRYIPY</sequence>
<dbReference type="EMBL" id="CM004389">
    <property type="protein sequence ID" value="OAY54675.1"/>
    <property type="molecule type" value="Genomic_DNA"/>
</dbReference>
<protein>
    <submittedName>
        <fullName evidence="1">Uncharacterized protein</fullName>
    </submittedName>
</protein>
<accession>A0A2C9W5X7</accession>
<reference evidence="1" key="1">
    <citation type="submission" date="2016-02" db="EMBL/GenBank/DDBJ databases">
        <title>WGS assembly of Manihot esculenta.</title>
        <authorList>
            <person name="Bredeson J.V."/>
            <person name="Prochnik S.E."/>
            <person name="Lyons J.B."/>
            <person name="Schmutz J."/>
            <person name="Grimwood J."/>
            <person name="Vrebalov J."/>
            <person name="Bart R.S."/>
            <person name="Amuge T."/>
            <person name="Ferguson M.E."/>
            <person name="Green R."/>
            <person name="Putnam N."/>
            <person name="Stites J."/>
            <person name="Rounsley S."/>
            <person name="Rokhsar D.S."/>
        </authorList>
    </citation>
    <scope>NUCLEOTIDE SEQUENCE [LARGE SCALE GENOMIC DNA]</scope>
    <source>
        <tissue evidence="1">Leaf</tissue>
    </source>
</reference>
<dbReference type="AlphaFoldDB" id="A0A2C9W5X7"/>